<dbReference type="GO" id="GO:0005802">
    <property type="term" value="C:trans-Golgi network"/>
    <property type="evidence" value="ECO:0007669"/>
    <property type="project" value="TreeGrafter"/>
</dbReference>
<dbReference type="Proteomes" id="UP001054857">
    <property type="component" value="Unassembled WGS sequence"/>
</dbReference>
<reference evidence="1 2" key="1">
    <citation type="journal article" date="2021" name="Sci. Rep.">
        <title>Genome sequencing of the multicellular alga Astrephomene provides insights into convergent evolution of germ-soma differentiation.</title>
        <authorList>
            <person name="Yamashita S."/>
            <person name="Yamamoto K."/>
            <person name="Matsuzaki R."/>
            <person name="Suzuki S."/>
            <person name="Yamaguchi H."/>
            <person name="Hirooka S."/>
            <person name="Minakuchi Y."/>
            <person name="Miyagishima S."/>
            <person name="Kawachi M."/>
            <person name="Toyoda A."/>
            <person name="Nozaki H."/>
        </authorList>
    </citation>
    <scope>NUCLEOTIDE SEQUENCE [LARGE SCALE GENOMIC DNA]</scope>
    <source>
        <strain evidence="1 2">NIES-4017</strain>
    </source>
</reference>
<feature type="non-terminal residue" evidence="1">
    <location>
        <position position="129"/>
    </location>
</feature>
<comment type="caution">
    <text evidence="1">The sequence shown here is derived from an EMBL/GenBank/DDBJ whole genome shotgun (WGS) entry which is preliminary data.</text>
</comment>
<proteinExistence type="predicted"/>
<protein>
    <submittedName>
        <fullName evidence="1">Uncharacterized protein</fullName>
    </submittedName>
</protein>
<dbReference type="PANTHER" id="PTHR10663">
    <property type="entry name" value="GUANYL-NUCLEOTIDE EXCHANGE FACTOR"/>
    <property type="match status" value="1"/>
</dbReference>
<gene>
    <name evidence="1" type="ORF">Agub_g1871</name>
</gene>
<dbReference type="PANTHER" id="PTHR10663:SF375">
    <property type="entry name" value="LD29171P"/>
    <property type="match status" value="1"/>
</dbReference>
<keyword evidence="2" id="KW-1185">Reference proteome</keyword>
<evidence type="ECO:0000313" key="2">
    <source>
        <dbReference type="Proteomes" id="UP001054857"/>
    </source>
</evidence>
<name>A0AAD3DG53_9CHLO</name>
<accession>A0AAD3DG53</accession>
<evidence type="ECO:0000313" key="1">
    <source>
        <dbReference type="EMBL" id="GFR41201.1"/>
    </source>
</evidence>
<organism evidence="1 2">
    <name type="scientific">Astrephomene gubernaculifera</name>
    <dbReference type="NCBI Taxonomy" id="47775"/>
    <lineage>
        <taxon>Eukaryota</taxon>
        <taxon>Viridiplantae</taxon>
        <taxon>Chlorophyta</taxon>
        <taxon>core chlorophytes</taxon>
        <taxon>Chlorophyceae</taxon>
        <taxon>CS clade</taxon>
        <taxon>Chlamydomonadales</taxon>
        <taxon>Astrephomenaceae</taxon>
        <taxon>Astrephomene</taxon>
    </lineage>
</organism>
<feature type="non-terminal residue" evidence="1">
    <location>
        <position position="1"/>
    </location>
</feature>
<sequence>AAAGGGAGGGGGNLPPPPVRVAAGAATVMWAVTDGRQIIEQVYTRSASLDGDAVVVFLRALCAVSREELDAPLPRVYSLRRLVEVAHLNLSNRIRLIWSKMWTVLSAHLVMAACHPQQPIAAQAVDALR</sequence>
<dbReference type="EMBL" id="BMAR01000001">
    <property type="protein sequence ID" value="GFR41201.1"/>
    <property type="molecule type" value="Genomic_DNA"/>
</dbReference>
<dbReference type="AlphaFoldDB" id="A0AAD3DG53"/>